<accession>A0A8C5STH4</accession>
<dbReference type="Proteomes" id="UP000694406">
    <property type="component" value="Unplaced"/>
</dbReference>
<keyword evidence="3" id="KW-1185">Reference proteome</keyword>
<protein>
    <recommendedName>
        <fullName evidence="4">Secreted protein</fullName>
    </recommendedName>
</protein>
<dbReference type="GeneTree" id="ENSGT01000000221244"/>
<evidence type="ECO:0000313" key="3">
    <source>
        <dbReference type="Proteomes" id="UP000694406"/>
    </source>
</evidence>
<proteinExistence type="predicted"/>
<sequence length="143" mass="15685">MHQSCVGWVGAITASCSLFWWPLWGQAGGTWKAKLRFTWLFHLAGRCAPMACFPSSPQPAWLWGGLGRMSRGPSGAGRHLLPWPELYTNSRLIAPNLIAGNTTSATESSLSGMLYLTLVSSPNPKNFHLRLCTIDLTPFLRGL</sequence>
<feature type="transmembrane region" description="Helical" evidence="1">
    <location>
        <begin position="6"/>
        <end position="24"/>
    </location>
</feature>
<name>A0A8C5STH4_LATLA</name>
<keyword evidence="1" id="KW-1133">Transmembrane helix</keyword>
<evidence type="ECO:0000256" key="1">
    <source>
        <dbReference type="SAM" id="Phobius"/>
    </source>
</evidence>
<dbReference type="Ensembl" id="ENSLLTT00000023051.1">
    <property type="protein sequence ID" value="ENSLLTP00000022227.1"/>
    <property type="gene ID" value="ENSLLTG00000016545.1"/>
</dbReference>
<evidence type="ECO:0008006" key="4">
    <source>
        <dbReference type="Google" id="ProtNLM"/>
    </source>
</evidence>
<dbReference type="AlphaFoldDB" id="A0A8C5STH4"/>
<reference evidence="2" key="2">
    <citation type="submission" date="2025-09" db="UniProtKB">
        <authorList>
            <consortium name="Ensembl"/>
        </authorList>
    </citation>
    <scope>IDENTIFICATION</scope>
</reference>
<reference evidence="2" key="1">
    <citation type="submission" date="2025-08" db="UniProtKB">
        <authorList>
            <consortium name="Ensembl"/>
        </authorList>
    </citation>
    <scope>IDENTIFICATION</scope>
</reference>
<keyword evidence="1" id="KW-0812">Transmembrane</keyword>
<evidence type="ECO:0000313" key="2">
    <source>
        <dbReference type="Ensembl" id="ENSLLTP00000022227.1"/>
    </source>
</evidence>
<keyword evidence="1" id="KW-0472">Membrane</keyword>
<organism evidence="2 3">
    <name type="scientific">Laticauda laticaudata</name>
    <name type="common">Blue-ringed sea krait</name>
    <name type="synonym">Blue-lipped sea krait</name>
    <dbReference type="NCBI Taxonomy" id="8630"/>
    <lineage>
        <taxon>Eukaryota</taxon>
        <taxon>Metazoa</taxon>
        <taxon>Chordata</taxon>
        <taxon>Craniata</taxon>
        <taxon>Vertebrata</taxon>
        <taxon>Euteleostomi</taxon>
        <taxon>Lepidosauria</taxon>
        <taxon>Squamata</taxon>
        <taxon>Bifurcata</taxon>
        <taxon>Unidentata</taxon>
        <taxon>Episquamata</taxon>
        <taxon>Toxicofera</taxon>
        <taxon>Serpentes</taxon>
        <taxon>Colubroidea</taxon>
        <taxon>Elapidae</taxon>
        <taxon>Laticaudinae</taxon>
        <taxon>Laticauda</taxon>
    </lineage>
</organism>